<keyword evidence="1" id="KW-0175">Coiled coil</keyword>
<dbReference type="AlphaFoldDB" id="A0A8B6E956"/>
<comment type="caution">
    <text evidence="2">The sequence shown here is derived from an EMBL/GenBank/DDBJ whole genome shotgun (WGS) entry which is preliminary data.</text>
</comment>
<feature type="coiled-coil region" evidence="1">
    <location>
        <begin position="16"/>
        <end position="115"/>
    </location>
</feature>
<evidence type="ECO:0000313" key="3">
    <source>
        <dbReference type="Proteomes" id="UP000596742"/>
    </source>
</evidence>
<sequence length="144" mass="17166">MSLEVVSQNAKSSGILENMKTDIEDIHQTLQKMKQNRNDNFRSVRTQIKDIQKEISRFRSQQNKTLDKMEKELMEDLKKVKNKTKRHMTILFKDLQQHEQNIDEIKRGIKGLEKYGTDLQTFMAGNQMRNIVHKEREYLQSLIE</sequence>
<evidence type="ECO:0000256" key="1">
    <source>
        <dbReference type="SAM" id="Coils"/>
    </source>
</evidence>
<dbReference type="Proteomes" id="UP000596742">
    <property type="component" value="Unassembled WGS sequence"/>
</dbReference>
<dbReference type="Gene3D" id="1.20.58.130">
    <property type="match status" value="1"/>
</dbReference>
<evidence type="ECO:0000313" key="2">
    <source>
        <dbReference type="EMBL" id="VDI31008.1"/>
    </source>
</evidence>
<organism evidence="2 3">
    <name type="scientific">Mytilus galloprovincialis</name>
    <name type="common">Mediterranean mussel</name>
    <dbReference type="NCBI Taxonomy" id="29158"/>
    <lineage>
        <taxon>Eukaryota</taxon>
        <taxon>Metazoa</taxon>
        <taxon>Spiralia</taxon>
        <taxon>Lophotrochozoa</taxon>
        <taxon>Mollusca</taxon>
        <taxon>Bivalvia</taxon>
        <taxon>Autobranchia</taxon>
        <taxon>Pteriomorphia</taxon>
        <taxon>Mytilida</taxon>
        <taxon>Mytiloidea</taxon>
        <taxon>Mytilidae</taxon>
        <taxon>Mytilinae</taxon>
        <taxon>Mytilus</taxon>
    </lineage>
</organism>
<accession>A0A8B6E956</accession>
<dbReference type="SUPFAM" id="SSF58100">
    <property type="entry name" value="Bacterial hemolysins"/>
    <property type="match status" value="1"/>
</dbReference>
<gene>
    <name evidence="2" type="ORF">MGAL_10B069959</name>
</gene>
<proteinExistence type="predicted"/>
<reference evidence="2" key="1">
    <citation type="submission" date="2018-11" db="EMBL/GenBank/DDBJ databases">
        <authorList>
            <person name="Alioto T."/>
            <person name="Alioto T."/>
        </authorList>
    </citation>
    <scope>NUCLEOTIDE SEQUENCE</scope>
</reference>
<name>A0A8B6E956_MYTGA</name>
<protein>
    <submittedName>
        <fullName evidence="2">Uncharacterized protein</fullName>
    </submittedName>
</protein>
<dbReference type="OrthoDB" id="10423109at2759"/>
<keyword evidence="3" id="KW-1185">Reference proteome</keyword>
<dbReference type="EMBL" id="UYJE01004740">
    <property type="protein sequence ID" value="VDI31008.1"/>
    <property type="molecule type" value="Genomic_DNA"/>
</dbReference>